<dbReference type="AlphaFoldDB" id="A0A2K2EW45"/>
<dbReference type="RefSeq" id="WP_103081840.1">
    <property type="nucleotide sequence ID" value="NZ_CP021850.1"/>
</dbReference>
<proteinExistence type="predicted"/>
<gene>
    <name evidence="1" type="ORF">CDQ84_11235</name>
</gene>
<dbReference type="OrthoDB" id="10012977at2"/>
<name>A0A2K2EW45_9CLOT</name>
<keyword evidence="2" id="KW-1185">Reference proteome</keyword>
<sequence length="218" mass="24398">MFIAKSKRMISIFISIIFIISVNCTGVFAAENNNTPEQMNLQKAILEETSAVKIASIPVSSEEEAAKLIEKLEKTAETIEVEVTRNLSNTDKVEASENQSNNNLEALSQSGKVNCRPTYIYTPGYVEVYLEIWTEILSLDTWITSCVGYVAAATNVDGVRMEVKQTNFFPSKSMYVTVHSDIGYDLDTDLVLYQGYITVYLTGGWTPADIYLDHELYL</sequence>
<dbReference type="Proteomes" id="UP000236151">
    <property type="component" value="Unassembled WGS sequence"/>
</dbReference>
<protein>
    <submittedName>
        <fullName evidence="1">Uncharacterized protein</fullName>
    </submittedName>
</protein>
<accession>A0A2K2EW45</accession>
<dbReference type="KEGG" id="cthd:CDO33_20340"/>
<reference evidence="1 2" key="1">
    <citation type="submission" date="2017-06" db="EMBL/GenBank/DDBJ databases">
        <title>Investigating the central metabolism of Clostridium thermosuccinogenes.</title>
        <authorList>
            <person name="Koendjbiharie J.G."/>
            <person name="van Kranenburg R."/>
        </authorList>
    </citation>
    <scope>NUCLEOTIDE SEQUENCE [LARGE SCALE GENOMIC DNA]</scope>
    <source>
        <strain evidence="1 2">DSM 5806</strain>
    </source>
</reference>
<organism evidence="1 2">
    <name type="scientific">Clostridium thermosuccinogenes</name>
    <dbReference type="NCBI Taxonomy" id="84032"/>
    <lineage>
        <taxon>Bacteria</taxon>
        <taxon>Bacillati</taxon>
        <taxon>Bacillota</taxon>
        <taxon>Clostridia</taxon>
        <taxon>Eubacteriales</taxon>
        <taxon>Clostridiaceae</taxon>
        <taxon>Clostridium</taxon>
    </lineage>
</organism>
<dbReference type="EMBL" id="NIOJ01000028">
    <property type="protein sequence ID" value="PNT98376.1"/>
    <property type="molecule type" value="Genomic_DNA"/>
</dbReference>
<evidence type="ECO:0000313" key="2">
    <source>
        <dbReference type="Proteomes" id="UP000236151"/>
    </source>
</evidence>
<comment type="caution">
    <text evidence="1">The sequence shown here is derived from an EMBL/GenBank/DDBJ whole genome shotgun (WGS) entry which is preliminary data.</text>
</comment>
<evidence type="ECO:0000313" key="1">
    <source>
        <dbReference type="EMBL" id="PNT98376.1"/>
    </source>
</evidence>